<organism evidence="5 6">
    <name type="scientific">Actinokineospora iranica</name>
    <dbReference type="NCBI Taxonomy" id="1271860"/>
    <lineage>
        <taxon>Bacteria</taxon>
        <taxon>Bacillati</taxon>
        <taxon>Actinomycetota</taxon>
        <taxon>Actinomycetes</taxon>
        <taxon>Pseudonocardiales</taxon>
        <taxon>Pseudonocardiaceae</taxon>
        <taxon>Actinokineospora</taxon>
    </lineage>
</organism>
<dbReference type="InterPro" id="IPR018114">
    <property type="entry name" value="TRYPSIN_HIS"/>
</dbReference>
<reference evidence="6" key="1">
    <citation type="submission" date="2016-10" db="EMBL/GenBank/DDBJ databases">
        <authorList>
            <person name="Varghese N."/>
            <person name="Submissions S."/>
        </authorList>
    </citation>
    <scope>NUCLEOTIDE SEQUENCE [LARGE SCALE GENOMIC DNA]</scope>
    <source>
        <strain evidence="6">IBRC-M 10403</strain>
    </source>
</reference>
<dbReference type="OrthoDB" id="1496095at2"/>
<dbReference type="PANTHER" id="PTHR24252">
    <property type="entry name" value="ACROSIN-RELATED"/>
    <property type="match status" value="1"/>
</dbReference>
<keyword evidence="3" id="KW-0732">Signal</keyword>
<gene>
    <name evidence="5" type="ORF">SAMN05216174_11251</name>
</gene>
<dbReference type="STRING" id="1271860.SAMN05216174_11251"/>
<dbReference type="SUPFAM" id="SSF50494">
    <property type="entry name" value="Trypsin-like serine proteases"/>
    <property type="match status" value="1"/>
</dbReference>
<dbReference type="EMBL" id="FMZZ01000012">
    <property type="protein sequence ID" value="SDD51077.1"/>
    <property type="molecule type" value="Genomic_DNA"/>
</dbReference>
<dbReference type="PROSITE" id="PS00134">
    <property type="entry name" value="TRYPSIN_HIS"/>
    <property type="match status" value="1"/>
</dbReference>
<accession>A0A1G6VDI2</accession>
<dbReference type="Gene3D" id="2.40.10.10">
    <property type="entry name" value="Trypsin-like serine proteases"/>
    <property type="match status" value="2"/>
</dbReference>
<dbReference type="InterPro" id="IPR001314">
    <property type="entry name" value="Peptidase_S1A"/>
</dbReference>
<dbReference type="Pfam" id="PF00089">
    <property type="entry name" value="Trypsin"/>
    <property type="match status" value="1"/>
</dbReference>
<dbReference type="SMART" id="SM00020">
    <property type="entry name" value="Tryp_SPc"/>
    <property type="match status" value="1"/>
</dbReference>
<dbReference type="AlphaFoldDB" id="A0A1G6VDI2"/>
<keyword evidence="2" id="KW-0645">Protease</keyword>
<dbReference type="PANTHER" id="PTHR24252:SF7">
    <property type="entry name" value="HYALIN"/>
    <property type="match status" value="1"/>
</dbReference>
<evidence type="ECO:0000256" key="2">
    <source>
        <dbReference type="RuleBase" id="RU363034"/>
    </source>
</evidence>
<dbReference type="InterPro" id="IPR001254">
    <property type="entry name" value="Trypsin_dom"/>
</dbReference>
<proteinExistence type="predicted"/>
<feature type="chain" id="PRO_5011741059" evidence="3">
    <location>
        <begin position="26"/>
        <end position="256"/>
    </location>
</feature>
<dbReference type="InterPro" id="IPR043504">
    <property type="entry name" value="Peptidase_S1_PA_chymotrypsin"/>
</dbReference>
<dbReference type="PROSITE" id="PS50240">
    <property type="entry name" value="TRYPSIN_DOM"/>
    <property type="match status" value="1"/>
</dbReference>
<dbReference type="RefSeq" id="WP_091454475.1">
    <property type="nucleotide sequence ID" value="NZ_FMZZ01000012.1"/>
</dbReference>
<sequence>MSILARVAAITALLFAALAPPAAHAAPWVVGGTPAPPGAYPWVVRLSMGCGGSLVSPQVVLTAAHCVRATGPDTEITATVGVVDLSDPTAKVVSSTYVHRAPEFIDVTQGNDWALIKLATPVEQSVLELEPAVIETGEFAIMGWGADKEGGSQQQVLLHAKVPMVGDQACADRYKVAGYPFMPAGMVCAGLLDTGGVDTCQGDSGGPMVLADAAGVLKQVGIVSWGIGCARPQYPGIYTEVATYDSSIKAAITSLP</sequence>
<evidence type="ECO:0000313" key="5">
    <source>
        <dbReference type="EMBL" id="SDD51077.1"/>
    </source>
</evidence>
<dbReference type="FunFam" id="2.40.10.10:FF:000002">
    <property type="entry name" value="Transmembrane protease serine"/>
    <property type="match status" value="1"/>
</dbReference>
<dbReference type="PROSITE" id="PS00135">
    <property type="entry name" value="TRYPSIN_SER"/>
    <property type="match status" value="1"/>
</dbReference>
<keyword evidence="6" id="KW-1185">Reference proteome</keyword>
<keyword evidence="2" id="KW-0378">Hydrolase</keyword>
<dbReference type="CDD" id="cd00190">
    <property type="entry name" value="Tryp_SPc"/>
    <property type="match status" value="1"/>
</dbReference>
<dbReference type="PRINTS" id="PR00722">
    <property type="entry name" value="CHYMOTRYPSIN"/>
</dbReference>
<protein>
    <submittedName>
        <fullName evidence="5">Trypsin</fullName>
    </submittedName>
</protein>
<dbReference type="InterPro" id="IPR009003">
    <property type="entry name" value="Peptidase_S1_PA"/>
</dbReference>
<keyword evidence="1" id="KW-1015">Disulfide bond</keyword>
<evidence type="ECO:0000259" key="4">
    <source>
        <dbReference type="PROSITE" id="PS50240"/>
    </source>
</evidence>
<dbReference type="InterPro" id="IPR033116">
    <property type="entry name" value="TRYPSIN_SER"/>
</dbReference>
<evidence type="ECO:0000313" key="6">
    <source>
        <dbReference type="Proteomes" id="UP000199501"/>
    </source>
</evidence>
<dbReference type="GO" id="GO:0004252">
    <property type="term" value="F:serine-type endopeptidase activity"/>
    <property type="evidence" value="ECO:0007669"/>
    <property type="project" value="InterPro"/>
</dbReference>
<feature type="signal peptide" evidence="3">
    <location>
        <begin position="1"/>
        <end position="25"/>
    </location>
</feature>
<dbReference type="GO" id="GO:0006508">
    <property type="term" value="P:proteolysis"/>
    <property type="evidence" value="ECO:0007669"/>
    <property type="project" value="UniProtKB-KW"/>
</dbReference>
<dbReference type="Proteomes" id="UP000199501">
    <property type="component" value="Unassembled WGS sequence"/>
</dbReference>
<name>A0A1G6VDI2_9PSEU</name>
<feature type="domain" description="Peptidase S1" evidence="4">
    <location>
        <begin position="29"/>
        <end position="253"/>
    </location>
</feature>
<evidence type="ECO:0000256" key="3">
    <source>
        <dbReference type="SAM" id="SignalP"/>
    </source>
</evidence>
<keyword evidence="2" id="KW-0720">Serine protease</keyword>
<evidence type="ECO:0000256" key="1">
    <source>
        <dbReference type="ARBA" id="ARBA00023157"/>
    </source>
</evidence>